<protein>
    <recommendedName>
        <fullName evidence="4">Peptidase A1 domain-containing protein</fullName>
    </recommendedName>
</protein>
<evidence type="ECO:0008006" key="4">
    <source>
        <dbReference type="Google" id="ProtNLM"/>
    </source>
</evidence>
<evidence type="ECO:0000256" key="1">
    <source>
        <dbReference type="SAM" id="MobiDB-lite"/>
    </source>
</evidence>
<reference evidence="3" key="1">
    <citation type="submission" date="2014-11" db="EMBL/GenBank/DDBJ databases">
        <authorList>
            <person name="Otto D Thomas"/>
            <person name="Naeem Raeece"/>
        </authorList>
    </citation>
    <scope>NUCLEOTIDE SEQUENCE</scope>
</reference>
<dbReference type="InterPro" id="IPR021109">
    <property type="entry name" value="Peptidase_aspartic_dom_sf"/>
</dbReference>
<dbReference type="Gene3D" id="2.40.70.10">
    <property type="entry name" value="Acid Proteases"/>
    <property type="match status" value="1"/>
</dbReference>
<dbReference type="EMBL" id="CDMZ01005831">
    <property type="protein sequence ID" value="CEM54947.1"/>
    <property type="molecule type" value="Genomic_DNA"/>
</dbReference>
<accession>A0A0G4ICK7</accession>
<gene>
    <name evidence="3" type="ORF">Cvel_2287</name>
</gene>
<feature type="chain" id="PRO_5005192496" description="Peptidase A1 domain-containing protein" evidence="2">
    <location>
        <begin position="27"/>
        <end position="501"/>
    </location>
</feature>
<dbReference type="AlphaFoldDB" id="A0A0G4ICK7"/>
<name>A0A0G4ICK7_9ALVE</name>
<dbReference type="VEuPathDB" id="CryptoDB:Cvel_2287"/>
<dbReference type="SUPFAM" id="SSF50630">
    <property type="entry name" value="Acid proteases"/>
    <property type="match status" value="1"/>
</dbReference>
<feature type="signal peptide" evidence="2">
    <location>
        <begin position="1"/>
        <end position="26"/>
    </location>
</feature>
<evidence type="ECO:0000313" key="3">
    <source>
        <dbReference type="EMBL" id="CEM54947.1"/>
    </source>
</evidence>
<feature type="region of interest" description="Disordered" evidence="1">
    <location>
        <begin position="280"/>
        <end position="310"/>
    </location>
</feature>
<proteinExistence type="predicted"/>
<sequence>MRAVRTCLWRLLLLLQCLHLLTVCFSATKNNHEPNYLSVGLYFDPTSLQYAFEISLDQADIEHVPSSGQLVVDTMSKYTWVASEICRLVSIMEGKLVTPVQGGKDLKQCPNSLTAFHPNKTEPSDPFVLAYSDGKARGEPARAVMSFKNVDPERGTTPVSLLSVYMMESSLQYKEGRNGRVGLAPDAFFATDLGGKPSARAFVGKPSIDDRLQFSLQFGFQENGKKAPRITFGASPMPAQSEKNTTPDRPLWVFNVGKVSIYHKKESVPDPPQKKAFLEHEEEKKDLQDTGQTEASETEQNEEARMLRDTEAKRPTYYRLSKVFPHSEELLSWGDALIDSSSPWIFYPFSDEFETLNARPLSKLGPVDTGLGNSMRGLTPEARVEDRDRLNVNVLRMLDKLSSPKFRRKETKNCQTTTMAAWVQANPIAGESGEHNYAPHERVTCDCDGIPLWDNLWRWNLGSEDGDTEWGRLVFKISDKEFDLGPSEYFFRSVGPSFVFA</sequence>
<organism evidence="3">
    <name type="scientific">Chromera velia CCMP2878</name>
    <dbReference type="NCBI Taxonomy" id="1169474"/>
    <lineage>
        <taxon>Eukaryota</taxon>
        <taxon>Sar</taxon>
        <taxon>Alveolata</taxon>
        <taxon>Colpodellida</taxon>
        <taxon>Chromeraceae</taxon>
        <taxon>Chromera</taxon>
    </lineage>
</organism>
<keyword evidence="2" id="KW-0732">Signal</keyword>
<evidence type="ECO:0000256" key="2">
    <source>
        <dbReference type="SAM" id="SignalP"/>
    </source>
</evidence>